<reference evidence="2" key="1">
    <citation type="submission" date="2022-11" db="UniProtKB">
        <authorList>
            <consortium name="WormBaseParasite"/>
        </authorList>
    </citation>
    <scope>IDENTIFICATION</scope>
</reference>
<protein>
    <submittedName>
        <fullName evidence="2">Uncharacterized protein</fullName>
    </submittedName>
</protein>
<dbReference type="WBParaSite" id="JU765_v2.g2501.t1">
    <property type="protein sequence ID" value="JU765_v2.g2501.t1"/>
    <property type="gene ID" value="JU765_v2.g2501"/>
</dbReference>
<sequence>MMNTFMGTNLRRLRSLPIVSIANGHGFVLGGATEMYASCDIRAAKKGTKIGFVQARMGISPGWAGASRIVEAIGRAKAIEVLAASSTFSADDAKAMGFVDFLYDERDEFEKYLSRFSKNSVGAIRSCKEMINAVCEAHSMEDKHMVERDVFIQVWGGPDNMAALSKNIKHK</sequence>
<proteinExistence type="predicted"/>
<organism evidence="1 2">
    <name type="scientific">Panagrolaimus sp. JU765</name>
    <dbReference type="NCBI Taxonomy" id="591449"/>
    <lineage>
        <taxon>Eukaryota</taxon>
        <taxon>Metazoa</taxon>
        <taxon>Ecdysozoa</taxon>
        <taxon>Nematoda</taxon>
        <taxon>Chromadorea</taxon>
        <taxon>Rhabditida</taxon>
        <taxon>Tylenchina</taxon>
        <taxon>Panagrolaimomorpha</taxon>
        <taxon>Panagrolaimoidea</taxon>
        <taxon>Panagrolaimidae</taxon>
        <taxon>Panagrolaimus</taxon>
    </lineage>
</organism>
<dbReference type="Proteomes" id="UP000887576">
    <property type="component" value="Unplaced"/>
</dbReference>
<accession>A0AC34R1H2</accession>
<evidence type="ECO:0000313" key="1">
    <source>
        <dbReference type="Proteomes" id="UP000887576"/>
    </source>
</evidence>
<name>A0AC34R1H2_9BILA</name>
<evidence type="ECO:0000313" key="2">
    <source>
        <dbReference type="WBParaSite" id="JU765_v2.g2501.t1"/>
    </source>
</evidence>